<proteinExistence type="predicted"/>
<comment type="caution">
    <text evidence="1">The sequence shown here is derived from an EMBL/GenBank/DDBJ whole genome shotgun (WGS) entry which is preliminary data.</text>
</comment>
<protein>
    <submittedName>
        <fullName evidence="1">HAD hydrolase family protein</fullName>
    </submittedName>
</protein>
<dbReference type="Gene3D" id="3.40.50.1000">
    <property type="entry name" value="HAD superfamily/HAD-like"/>
    <property type="match status" value="1"/>
</dbReference>
<gene>
    <name evidence="1" type="ORF">QYE77_13695</name>
</gene>
<sequence>MIELRIPGRGTLQLEHLVCDVNGTLALDGQLIDGVYRSLNLLRDRLAIHLITADTHGRQTAIDHHLNLKAVRLTPGNEAAQKAAFVRQLGAERVVAIGQGANDAEMLREAGLGICVLSREGVAVPTLLAADVVVPDILTALELLERPMRLVATLRQ</sequence>
<dbReference type="SUPFAM" id="SSF56784">
    <property type="entry name" value="HAD-like"/>
    <property type="match status" value="1"/>
</dbReference>
<keyword evidence="1" id="KW-0378">Hydrolase</keyword>
<dbReference type="Proteomes" id="UP001254165">
    <property type="component" value="Unassembled WGS sequence"/>
</dbReference>
<dbReference type="InterPro" id="IPR036412">
    <property type="entry name" value="HAD-like_sf"/>
</dbReference>
<evidence type="ECO:0000313" key="1">
    <source>
        <dbReference type="EMBL" id="MDT8899314.1"/>
    </source>
</evidence>
<dbReference type="RefSeq" id="WP_315625999.1">
    <property type="nucleotide sequence ID" value="NZ_JAUHMF010000002.1"/>
</dbReference>
<reference evidence="1 2" key="1">
    <citation type="submission" date="2023-07" db="EMBL/GenBank/DDBJ databases">
        <title>Novel species of Thermanaerothrix with wide hydrolytic capabilities.</title>
        <authorList>
            <person name="Zayulina K.S."/>
            <person name="Podosokorskaya O.A."/>
            <person name="Elcheninov A.G."/>
        </authorList>
    </citation>
    <scope>NUCLEOTIDE SEQUENCE [LARGE SCALE GENOMIC DNA]</scope>
    <source>
        <strain evidence="1 2">4228-RoL</strain>
    </source>
</reference>
<accession>A0ABU3NR61</accession>
<keyword evidence="2" id="KW-1185">Reference proteome</keyword>
<evidence type="ECO:0000313" key="2">
    <source>
        <dbReference type="Proteomes" id="UP001254165"/>
    </source>
</evidence>
<dbReference type="Pfam" id="PF00702">
    <property type="entry name" value="Hydrolase"/>
    <property type="match status" value="1"/>
</dbReference>
<dbReference type="EMBL" id="JAUHMF010000002">
    <property type="protein sequence ID" value="MDT8899314.1"/>
    <property type="molecule type" value="Genomic_DNA"/>
</dbReference>
<dbReference type="GO" id="GO:0016787">
    <property type="term" value="F:hydrolase activity"/>
    <property type="evidence" value="ECO:0007669"/>
    <property type="project" value="UniProtKB-KW"/>
</dbReference>
<dbReference type="InterPro" id="IPR023214">
    <property type="entry name" value="HAD_sf"/>
</dbReference>
<organism evidence="1 2">
    <name type="scientific">Thermanaerothrix solaris</name>
    <dbReference type="NCBI Taxonomy" id="3058434"/>
    <lineage>
        <taxon>Bacteria</taxon>
        <taxon>Bacillati</taxon>
        <taxon>Chloroflexota</taxon>
        <taxon>Anaerolineae</taxon>
        <taxon>Anaerolineales</taxon>
        <taxon>Anaerolineaceae</taxon>
        <taxon>Thermanaerothrix</taxon>
    </lineage>
</organism>
<name>A0ABU3NR61_9CHLR</name>